<feature type="transmembrane region" description="Helical" evidence="9">
    <location>
        <begin position="246"/>
        <end position="270"/>
    </location>
</feature>
<feature type="domain" description="ABC transmembrane type-1" evidence="10">
    <location>
        <begin position="56"/>
        <end position="270"/>
    </location>
</feature>
<dbReference type="SUPFAM" id="SSF161098">
    <property type="entry name" value="MetI-like"/>
    <property type="match status" value="1"/>
</dbReference>
<comment type="subcellular location">
    <subcellularLocation>
        <location evidence="9">Cell membrane</location>
        <topology evidence="9">Multi-pass membrane protein</topology>
    </subcellularLocation>
    <subcellularLocation>
        <location evidence="1">Membrane</location>
        <topology evidence="1">Multi-pass membrane protein</topology>
    </subcellularLocation>
</comment>
<evidence type="ECO:0000256" key="3">
    <source>
        <dbReference type="ARBA" id="ARBA00022448"/>
    </source>
</evidence>
<evidence type="ECO:0000256" key="2">
    <source>
        <dbReference type="ARBA" id="ARBA00011779"/>
    </source>
</evidence>
<feature type="transmembrane region" description="Helical" evidence="9">
    <location>
        <begin position="97"/>
        <end position="121"/>
    </location>
</feature>
<evidence type="ECO:0000313" key="11">
    <source>
        <dbReference type="EMBL" id="QNV38278.1"/>
    </source>
</evidence>
<feature type="transmembrane region" description="Helical" evidence="9">
    <location>
        <begin position="185"/>
        <end position="207"/>
    </location>
</feature>
<dbReference type="AlphaFoldDB" id="A0A7H2BF32"/>
<dbReference type="PANTHER" id="PTHR30406:SF8">
    <property type="entry name" value="SULFATE TRANSPORT SYSTEM PERMEASE PROTEIN CYST"/>
    <property type="match status" value="1"/>
</dbReference>
<keyword evidence="5 9" id="KW-1133">Transmembrane helix</keyword>
<evidence type="ECO:0000256" key="7">
    <source>
        <dbReference type="ARBA" id="ARBA00023136"/>
    </source>
</evidence>
<keyword evidence="7 9" id="KW-0472">Membrane</keyword>
<evidence type="ECO:0000256" key="1">
    <source>
        <dbReference type="ARBA" id="ARBA00004141"/>
    </source>
</evidence>
<evidence type="ECO:0000256" key="5">
    <source>
        <dbReference type="ARBA" id="ARBA00022989"/>
    </source>
</evidence>
<feature type="transmembrane region" description="Helical" evidence="9">
    <location>
        <begin position="15"/>
        <end position="43"/>
    </location>
</feature>
<dbReference type="PANTHER" id="PTHR30406">
    <property type="entry name" value="SULFATE TRANSPORT SYSTEM PERMEASE PROTEIN"/>
    <property type="match status" value="1"/>
</dbReference>
<dbReference type="GO" id="GO:0005886">
    <property type="term" value="C:plasma membrane"/>
    <property type="evidence" value="ECO:0007669"/>
    <property type="project" value="UniProtKB-SubCell"/>
</dbReference>
<dbReference type="PROSITE" id="PS50928">
    <property type="entry name" value="ABC_TM1"/>
    <property type="match status" value="1"/>
</dbReference>
<dbReference type="KEGG" id="rter:IDM49_03115"/>
<keyword evidence="6" id="KW-0764">Sulfate transport</keyword>
<keyword evidence="12" id="KW-1185">Reference proteome</keyword>
<keyword evidence="4 9" id="KW-0812">Transmembrane</keyword>
<dbReference type="GO" id="GO:0015419">
    <property type="term" value="F:ABC-type sulfate transporter activity"/>
    <property type="evidence" value="ECO:0007669"/>
    <property type="project" value="InterPro"/>
</dbReference>
<evidence type="ECO:0000256" key="9">
    <source>
        <dbReference type="RuleBase" id="RU363032"/>
    </source>
</evidence>
<dbReference type="InterPro" id="IPR035906">
    <property type="entry name" value="MetI-like_sf"/>
</dbReference>
<evidence type="ECO:0000256" key="6">
    <source>
        <dbReference type="ARBA" id="ARBA00023032"/>
    </source>
</evidence>
<evidence type="ECO:0000259" key="10">
    <source>
        <dbReference type="PROSITE" id="PS50928"/>
    </source>
</evidence>
<gene>
    <name evidence="11" type="ORF">IDM49_03115</name>
</gene>
<comment type="similarity">
    <text evidence="9">Belongs to the binding-protein-dependent transport system permease family.</text>
</comment>
<organism evidence="11 12">
    <name type="scientific">Rothia terrae</name>
    <dbReference type="NCBI Taxonomy" id="396015"/>
    <lineage>
        <taxon>Bacteria</taxon>
        <taxon>Bacillati</taxon>
        <taxon>Actinomycetota</taxon>
        <taxon>Actinomycetes</taxon>
        <taxon>Micrococcales</taxon>
        <taxon>Micrococcaceae</taxon>
        <taxon>Rothia</taxon>
    </lineage>
</organism>
<comment type="function">
    <text evidence="8">Part of the ABC transporter complex CysAWTP (TC 3.A.1.6.1) involved in sulfate/thiosulfate import. Probably responsible for the translocation of the substrate across the membrane.</text>
</comment>
<evidence type="ECO:0000313" key="12">
    <source>
        <dbReference type="Proteomes" id="UP000516404"/>
    </source>
</evidence>
<accession>A0A7H2BF32</accession>
<dbReference type="InterPro" id="IPR000515">
    <property type="entry name" value="MetI-like"/>
</dbReference>
<protein>
    <submittedName>
        <fullName evidence="11">ABC transporter permease subunit</fullName>
    </submittedName>
</protein>
<evidence type="ECO:0000256" key="4">
    <source>
        <dbReference type="ARBA" id="ARBA00022692"/>
    </source>
</evidence>
<dbReference type="Proteomes" id="UP000516404">
    <property type="component" value="Chromosome"/>
</dbReference>
<feature type="transmembrane region" description="Helical" evidence="9">
    <location>
        <begin position="141"/>
        <end position="164"/>
    </location>
</feature>
<dbReference type="Gene3D" id="1.10.3720.10">
    <property type="entry name" value="MetI-like"/>
    <property type="match status" value="1"/>
</dbReference>
<dbReference type="Pfam" id="PF00528">
    <property type="entry name" value="BPD_transp_1"/>
    <property type="match status" value="1"/>
</dbReference>
<comment type="subunit">
    <text evidence="2">The complex is composed of two ATP-binding proteins (CysA), two transmembrane proteins (CysT and CysW) and a solute-binding protein (CysP).</text>
</comment>
<sequence length="275" mass="29313">MSSYFRHAHSLVPRWFYGAALLGVCLTVGPFVGLAVAIPWGQLSELLANPQVKAAALLSVKTAVASTLVCMIIGVPLAIVLARVLPRTRWSSISNALYALIYAPVVLSPVVSGLALVYFWGRKGLIGHWLNELGFTVTFTPIAVVLAQVFVALPFFVATYVNVLRTVPVEFEEIALTEGANAYDITFRVLLPVTGFGLATASLMSFARALGEYGATLMFAGNLEGRTRTLPLNIELMLSSSDSAGALGSALVMIAIYLLLIGVFALTLIVHKKGA</sequence>
<proteinExistence type="inferred from homology"/>
<dbReference type="InterPro" id="IPR005667">
    <property type="entry name" value="Sulph_transpt2"/>
</dbReference>
<feature type="transmembrane region" description="Helical" evidence="9">
    <location>
        <begin position="63"/>
        <end position="85"/>
    </location>
</feature>
<keyword evidence="3 9" id="KW-0813">Transport</keyword>
<evidence type="ECO:0000256" key="8">
    <source>
        <dbReference type="ARBA" id="ARBA00025323"/>
    </source>
</evidence>
<name>A0A7H2BF32_9MICC</name>
<reference evidence="11 12" key="1">
    <citation type="submission" date="2020-09" db="EMBL/GenBank/DDBJ databases">
        <title>Investigation of environmental microbes.</title>
        <authorList>
            <person name="Ou Y."/>
            <person name="Kang Q."/>
        </authorList>
    </citation>
    <scope>NUCLEOTIDE SEQUENCE [LARGE SCALE GENOMIC DNA]</scope>
    <source>
        <strain evidence="11 12">KJZ-14</strain>
    </source>
</reference>
<dbReference type="CDD" id="cd06261">
    <property type="entry name" value="TM_PBP2"/>
    <property type="match status" value="1"/>
</dbReference>
<dbReference type="EMBL" id="CP061539">
    <property type="protein sequence ID" value="QNV38278.1"/>
    <property type="molecule type" value="Genomic_DNA"/>
</dbReference>